<dbReference type="RefSeq" id="WP_160499874.1">
    <property type="nucleotide sequence ID" value="NZ_WUBI01000004.1"/>
</dbReference>
<dbReference type="GO" id="GO:0016491">
    <property type="term" value="F:oxidoreductase activity"/>
    <property type="evidence" value="ECO:0007669"/>
    <property type="project" value="UniProtKB-KW"/>
</dbReference>
<evidence type="ECO:0000259" key="3">
    <source>
        <dbReference type="Pfam" id="PF22725"/>
    </source>
</evidence>
<protein>
    <submittedName>
        <fullName evidence="4">Gfo/Idh/MocA family oxidoreductase</fullName>
    </submittedName>
</protein>
<name>A0A7X3ILP8_9BACL</name>
<dbReference type="PANTHER" id="PTHR43818">
    <property type="entry name" value="BCDNA.GH03377"/>
    <property type="match status" value="1"/>
</dbReference>
<evidence type="ECO:0000259" key="2">
    <source>
        <dbReference type="Pfam" id="PF01408"/>
    </source>
</evidence>
<evidence type="ECO:0000313" key="5">
    <source>
        <dbReference type="Proteomes" id="UP000460318"/>
    </source>
</evidence>
<organism evidence="4 5">
    <name type="scientific">Paenibacillus dendrobii</name>
    <dbReference type="NCBI Taxonomy" id="2691084"/>
    <lineage>
        <taxon>Bacteria</taxon>
        <taxon>Bacillati</taxon>
        <taxon>Bacillota</taxon>
        <taxon>Bacilli</taxon>
        <taxon>Bacillales</taxon>
        <taxon>Paenibacillaceae</taxon>
        <taxon>Paenibacillus</taxon>
    </lineage>
</organism>
<dbReference type="EMBL" id="WUBI01000004">
    <property type="protein sequence ID" value="MWV46272.1"/>
    <property type="molecule type" value="Genomic_DNA"/>
</dbReference>
<comment type="caution">
    <text evidence="4">The sequence shown here is derived from an EMBL/GenBank/DDBJ whole genome shotgun (WGS) entry which is preliminary data.</text>
</comment>
<dbReference type="InterPro" id="IPR000683">
    <property type="entry name" value="Gfo/Idh/MocA-like_OxRdtase_N"/>
</dbReference>
<dbReference type="GO" id="GO:0000166">
    <property type="term" value="F:nucleotide binding"/>
    <property type="evidence" value="ECO:0007669"/>
    <property type="project" value="InterPro"/>
</dbReference>
<feature type="domain" description="Gfo/Idh/MocA-like oxidoreductase N-terminal" evidence="2">
    <location>
        <begin position="5"/>
        <end position="121"/>
    </location>
</feature>
<evidence type="ECO:0000313" key="4">
    <source>
        <dbReference type="EMBL" id="MWV46272.1"/>
    </source>
</evidence>
<dbReference type="InterPro" id="IPR055170">
    <property type="entry name" value="GFO_IDH_MocA-like_dom"/>
</dbReference>
<dbReference type="InterPro" id="IPR036291">
    <property type="entry name" value="NAD(P)-bd_dom_sf"/>
</dbReference>
<dbReference type="SUPFAM" id="SSF51735">
    <property type="entry name" value="NAD(P)-binding Rossmann-fold domains"/>
    <property type="match status" value="1"/>
</dbReference>
<dbReference type="Pfam" id="PF01408">
    <property type="entry name" value="GFO_IDH_MocA"/>
    <property type="match status" value="1"/>
</dbReference>
<dbReference type="InterPro" id="IPR050463">
    <property type="entry name" value="Gfo/Idh/MocA_oxidrdct_glycsds"/>
</dbReference>
<keyword evidence="1" id="KW-0560">Oxidoreductase</keyword>
<gene>
    <name evidence="4" type="ORF">GRF59_21955</name>
</gene>
<reference evidence="4 5" key="1">
    <citation type="submission" date="2019-12" db="EMBL/GenBank/DDBJ databases">
        <title>Paenibacillus sp. nov., an endophytic bacterium isolated from the stem of Dendrobium.</title>
        <authorList>
            <person name="Zhao R."/>
        </authorList>
    </citation>
    <scope>NUCLEOTIDE SEQUENCE [LARGE SCALE GENOMIC DNA]</scope>
    <source>
        <strain evidence="4 5">HJL G12</strain>
    </source>
</reference>
<dbReference type="SUPFAM" id="SSF55347">
    <property type="entry name" value="Glyceraldehyde-3-phosphate dehydrogenase-like, C-terminal domain"/>
    <property type="match status" value="1"/>
</dbReference>
<dbReference type="Pfam" id="PF22725">
    <property type="entry name" value="GFO_IDH_MocA_C3"/>
    <property type="match status" value="1"/>
</dbReference>
<dbReference type="PANTHER" id="PTHR43818:SF11">
    <property type="entry name" value="BCDNA.GH03377"/>
    <property type="match status" value="1"/>
</dbReference>
<accession>A0A7X3ILP8</accession>
<feature type="domain" description="GFO/IDH/MocA-like oxidoreductase" evidence="3">
    <location>
        <begin position="135"/>
        <end position="255"/>
    </location>
</feature>
<proteinExistence type="predicted"/>
<dbReference type="AlphaFoldDB" id="A0A7X3ILP8"/>
<sequence length="337" mass="38337">MTKLRLAVIGLGHMGKHMIHRWIPQFAGQVELAALCDNEEDRLHREAEAAGGSPKLYTDYRTMLEEVQLDLVYIAVPPSMHYDVARIAFQKGIHVFCEKPLANNLEEAKHLMELGEQSGRLHAIHFSFPLDPEVLKLKELIDEQAVGPIKSMNLYLEFPQWPRAWQHNPWITTRHEGGYLLEVGIHWIHMIQQVFGPITQVMSEIEYPTDGRQCESRVRAIMRLHNNIDIHVSGTDHRVGEERVSLVVHGEKGTVALENWSNLYMGATEAEMSPVPPAEEEGRLPIFKQVLRILNGEPGQIYDFCDGYNAQVVLEALRKPGEGFTDIRAQLLQAAYK</sequence>
<dbReference type="Proteomes" id="UP000460318">
    <property type="component" value="Unassembled WGS sequence"/>
</dbReference>
<evidence type="ECO:0000256" key="1">
    <source>
        <dbReference type="ARBA" id="ARBA00023002"/>
    </source>
</evidence>
<dbReference type="Gene3D" id="3.40.50.720">
    <property type="entry name" value="NAD(P)-binding Rossmann-like Domain"/>
    <property type="match status" value="1"/>
</dbReference>
<keyword evidence="5" id="KW-1185">Reference proteome</keyword>
<dbReference type="Gene3D" id="3.30.360.10">
    <property type="entry name" value="Dihydrodipicolinate Reductase, domain 2"/>
    <property type="match status" value="1"/>
</dbReference>